<dbReference type="EMBL" id="JMSN01000107">
    <property type="protein sequence ID" value="KDN39236.1"/>
    <property type="molecule type" value="Genomic_DNA"/>
</dbReference>
<dbReference type="InParanoid" id="A0A066VCP8"/>
<gene>
    <name evidence="2" type="ORF">K437DRAFT_250827</name>
</gene>
<dbReference type="RefSeq" id="XP_013240960.1">
    <property type="nucleotide sequence ID" value="XM_013385506.1"/>
</dbReference>
<comment type="caution">
    <text evidence="2">The sequence shown here is derived from an EMBL/GenBank/DDBJ whole genome shotgun (WGS) entry which is preliminary data.</text>
</comment>
<proteinExistence type="predicted"/>
<dbReference type="Proteomes" id="UP000027361">
    <property type="component" value="Unassembled WGS sequence"/>
</dbReference>
<organism evidence="2 3">
    <name type="scientific">Tilletiaria anomala (strain ATCC 24038 / CBS 436.72 / UBC 951)</name>
    <dbReference type="NCBI Taxonomy" id="1037660"/>
    <lineage>
        <taxon>Eukaryota</taxon>
        <taxon>Fungi</taxon>
        <taxon>Dikarya</taxon>
        <taxon>Basidiomycota</taxon>
        <taxon>Ustilaginomycotina</taxon>
        <taxon>Exobasidiomycetes</taxon>
        <taxon>Georgefischeriales</taxon>
        <taxon>Tilletiariaceae</taxon>
        <taxon>Tilletiaria</taxon>
    </lineage>
</organism>
<dbReference type="HOGENOM" id="CLU_1961117_0_0_1"/>
<accession>A0A066VCP8</accession>
<evidence type="ECO:0000313" key="3">
    <source>
        <dbReference type="Proteomes" id="UP000027361"/>
    </source>
</evidence>
<protein>
    <submittedName>
        <fullName evidence="2">Uncharacterized protein</fullName>
    </submittedName>
</protein>
<evidence type="ECO:0000256" key="1">
    <source>
        <dbReference type="SAM" id="MobiDB-lite"/>
    </source>
</evidence>
<sequence>MAALAGSKRGIEAASHHMLNRRWTKHSHAETFCNSQRGAGLLAFFFSFFLESMLSNTNWPTTGNTLWATLTAQTSSYRAPRLAAGLRILKARYGTLRFIPLFAAHYRNTSDKRPKSGPCATKKQQSQE</sequence>
<dbReference type="AlphaFoldDB" id="A0A066VCP8"/>
<keyword evidence="3" id="KW-1185">Reference proteome</keyword>
<dbReference type="GeneID" id="25263367"/>
<name>A0A066VCP8_TILAU</name>
<reference evidence="2 3" key="1">
    <citation type="submission" date="2014-05" db="EMBL/GenBank/DDBJ databases">
        <title>Draft genome sequence of a rare smut relative, Tilletiaria anomala UBC 951.</title>
        <authorList>
            <consortium name="DOE Joint Genome Institute"/>
            <person name="Toome M."/>
            <person name="Kuo A."/>
            <person name="Henrissat B."/>
            <person name="Lipzen A."/>
            <person name="Tritt A."/>
            <person name="Yoshinaga Y."/>
            <person name="Zane M."/>
            <person name="Barry K."/>
            <person name="Grigoriev I.V."/>
            <person name="Spatafora J.W."/>
            <person name="Aimea M.C."/>
        </authorList>
    </citation>
    <scope>NUCLEOTIDE SEQUENCE [LARGE SCALE GENOMIC DNA]</scope>
    <source>
        <strain evidence="2 3">UBC 951</strain>
    </source>
</reference>
<feature type="region of interest" description="Disordered" evidence="1">
    <location>
        <begin position="109"/>
        <end position="128"/>
    </location>
</feature>
<evidence type="ECO:0000313" key="2">
    <source>
        <dbReference type="EMBL" id="KDN39236.1"/>
    </source>
</evidence>